<feature type="transmembrane region" description="Helical" evidence="8">
    <location>
        <begin position="343"/>
        <end position="362"/>
    </location>
</feature>
<feature type="region of interest" description="Disordered" evidence="7">
    <location>
        <begin position="497"/>
        <end position="550"/>
    </location>
</feature>
<organism evidence="10 11">
    <name type="scientific">Cellulomonas marina</name>
    <dbReference type="NCBI Taxonomy" id="988821"/>
    <lineage>
        <taxon>Bacteria</taxon>
        <taxon>Bacillati</taxon>
        <taxon>Actinomycetota</taxon>
        <taxon>Actinomycetes</taxon>
        <taxon>Micrococcales</taxon>
        <taxon>Cellulomonadaceae</taxon>
        <taxon>Cellulomonas</taxon>
    </lineage>
</organism>
<feature type="transmembrane region" description="Helical" evidence="8">
    <location>
        <begin position="35"/>
        <end position="54"/>
    </location>
</feature>
<feature type="transmembrane region" description="Helical" evidence="8">
    <location>
        <begin position="254"/>
        <end position="277"/>
    </location>
</feature>
<evidence type="ECO:0000256" key="5">
    <source>
        <dbReference type="ARBA" id="ARBA00023136"/>
    </source>
</evidence>
<reference evidence="10 11" key="1">
    <citation type="submission" date="2016-10" db="EMBL/GenBank/DDBJ databases">
        <authorList>
            <person name="de Groot N.N."/>
        </authorList>
    </citation>
    <scope>NUCLEOTIDE SEQUENCE [LARGE SCALE GENOMIC DNA]</scope>
    <source>
        <strain evidence="10 11">CGMCC 4.6945</strain>
    </source>
</reference>
<keyword evidence="3 6" id="KW-0812">Transmembrane</keyword>
<gene>
    <name evidence="10" type="ORF">SAMN05421867_105112</name>
</gene>
<dbReference type="InterPro" id="IPR010227">
    <property type="entry name" value="NADH_Q_OxRdtase_chainM/4"/>
</dbReference>
<keyword evidence="5 8" id="KW-0472">Membrane</keyword>
<dbReference type="STRING" id="988821.SAMN05421867_105112"/>
<sequence length="550" mass="57098">MTSFPWLTALVVLPVLGAVLLWVLPAGARSRARELALVVALGEVALGVGALAAFDTADAGTHQLVEQHAWIPAIGASYAVGVDGVGLALVLMSVVLVPLVVLAAWREQGSAGAATDRLRSYLALVLLLEAFIVGVFSARDLFLFYVLFEAMLIPVYFMIGGYGGPRRGAAAVKFLVYSLLGGLVMLAGVITLYLAGPGGDEGFLVENLVGTQLSTTTERLLFCSFFLAFAIKAPMVPVHTWLPDAAEQAPAGTSTLLVGVLDKVGTFGMLTLCLPLFPEASRWAAPVVVALAVLSVLYGAVLAIGQRDLMRLIAYTSVSHFGFIVLGIFALTSTSVAGSSFYMVNHGLSTGALFLLGGYLVARRGSQRIEDFGGLQRVVPVLAGLFLVSGLSALSLPGLSTFVSEFAVLVGTFTRHPAAAVVASLGVVLAAVYVLWTYQRVFTGPRPETAELATMRDVGARERWAVAPLVVLMLVLGFAPGPALDLVRPPAQLTLEQVGEQDPVRQGLVADAGGGTDDGSTGSTTDGTADGSTDGTADGTTDGTDEGGEG</sequence>
<evidence type="ECO:0000259" key="9">
    <source>
        <dbReference type="Pfam" id="PF00361"/>
    </source>
</evidence>
<name>A0A1I0XKF4_9CELL</name>
<dbReference type="GO" id="GO:0012505">
    <property type="term" value="C:endomembrane system"/>
    <property type="evidence" value="ECO:0007669"/>
    <property type="project" value="UniProtKB-SubCell"/>
</dbReference>
<dbReference type="OrthoDB" id="9768329at2"/>
<evidence type="ECO:0000256" key="1">
    <source>
        <dbReference type="ARBA" id="ARBA00004127"/>
    </source>
</evidence>
<dbReference type="PANTHER" id="PTHR43507">
    <property type="entry name" value="NADH-UBIQUINONE OXIDOREDUCTASE CHAIN 4"/>
    <property type="match status" value="1"/>
</dbReference>
<feature type="compositionally biased region" description="Low complexity" evidence="7">
    <location>
        <begin position="518"/>
        <end position="542"/>
    </location>
</feature>
<dbReference type="GO" id="GO:0016020">
    <property type="term" value="C:membrane"/>
    <property type="evidence" value="ECO:0007669"/>
    <property type="project" value="UniProtKB-SubCell"/>
</dbReference>
<feature type="transmembrane region" description="Helical" evidence="8">
    <location>
        <begin position="142"/>
        <end position="162"/>
    </location>
</feature>
<evidence type="ECO:0000256" key="2">
    <source>
        <dbReference type="ARBA" id="ARBA00009025"/>
    </source>
</evidence>
<protein>
    <submittedName>
        <fullName evidence="10">NADH-quinone oxidoreductase subunit M</fullName>
    </submittedName>
</protein>
<feature type="transmembrane region" description="Helical" evidence="8">
    <location>
        <begin position="283"/>
        <end position="305"/>
    </location>
</feature>
<keyword evidence="4 8" id="KW-1133">Transmembrane helix</keyword>
<dbReference type="GO" id="GO:0042773">
    <property type="term" value="P:ATP synthesis coupled electron transport"/>
    <property type="evidence" value="ECO:0007669"/>
    <property type="project" value="InterPro"/>
</dbReference>
<feature type="transmembrane region" description="Helical" evidence="8">
    <location>
        <begin position="416"/>
        <end position="436"/>
    </location>
</feature>
<dbReference type="EMBL" id="FOKA01000005">
    <property type="protein sequence ID" value="SFB01374.1"/>
    <property type="molecule type" value="Genomic_DNA"/>
</dbReference>
<comment type="subcellular location">
    <subcellularLocation>
        <location evidence="1">Endomembrane system</location>
        <topology evidence="1">Multi-pass membrane protein</topology>
    </subcellularLocation>
    <subcellularLocation>
        <location evidence="6">Membrane</location>
        <topology evidence="6">Multi-pass membrane protein</topology>
    </subcellularLocation>
</comment>
<feature type="domain" description="NADH:quinone oxidoreductase/Mrp antiporter transmembrane" evidence="9">
    <location>
        <begin position="138"/>
        <end position="428"/>
    </location>
</feature>
<accession>A0A1I0XKF4</accession>
<dbReference type="GO" id="GO:0015990">
    <property type="term" value="P:electron transport coupled proton transport"/>
    <property type="evidence" value="ECO:0007669"/>
    <property type="project" value="TreeGrafter"/>
</dbReference>
<dbReference type="GO" id="GO:0008137">
    <property type="term" value="F:NADH dehydrogenase (ubiquinone) activity"/>
    <property type="evidence" value="ECO:0007669"/>
    <property type="project" value="InterPro"/>
</dbReference>
<evidence type="ECO:0000256" key="6">
    <source>
        <dbReference type="RuleBase" id="RU000320"/>
    </source>
</evidence>
<keyword evidence="11" id="KW-1185">Reference proteome</keyword>
<dbReference type="NCBIfam" id="TIGR01972">
    <property type="entry name" value="NDH_I_M"/>
    <property type="match status" value="1"/>
</dbReference>
<dbReference type="PRINTS" id="PR01437">
    <property type="entry name" value="NUOXDRDTASE4"/>
</dbReference>
<evidence type="ECO:0000256" key="4">
    <source>
        <dbReference type="ARBA" id="ARBA00022989"/>
    </source>
</evidence>
<dbReference type="NCBIfam" id="NF004500">
    <property type="entry name" value="PRK05846.1-4"/>
    <property type="match status" value="1"/>
</dbReference>
<evidence type="ECO:0000313" key="11">
    <source>
        <dbReference type="Proteomes" id="UP000199012"/>
    </source>
</evidence>
<evidence type="ECO:0000256" key="3">
    <source>
        <dbReference type="ARBA" id="ARBA00022692"/>
    </source>
</evidence>
<dbReference type="InterPro" id="IPR001750">
    <property type="entry name" value="ND/Mrp_TM"/>
</dbReference>
<feature type="transmembrane region" description="Helical" evidence="8">
    <location>
        <begin position="85"/>
        <end position="106"/>
    </location>
</feature>
<feature type="transmembrane region" description="Helical" evidence="8">
    <location>
        <begin position="118"/>
        <end position="136"/>
    </location>
</feature>
<dbReference type="Proteomes" id="UP000199012">
    <property type="component" value="Unassembled WGS sequence"/>
</dbReference>
<dbReference type="InterPro" id="IPR003918">
    <property type="entry name" value="NADH_UbQ_OxRdtase"/>
</dbReference>
<feature type="transmembrane region" description="Helical" evidence="8">
    <location>
        <begin position="6"/>
        <end position="23"/>
    </location>
</feature>
<feature type="transmembrane region" description="Helical" evidence="8">
    <location>
        <begin position="464"/>
        <end position="484"/>
    </location>
</feature>
<dbReference type="AlphaFoldDB" id="A0A1I0XKF4"/>
<dbReference type="GO" id="GO:0048039">
    <property type="term" value="F:ubiquinone binding"/>
    <property type="evidence" value="ECO:0007669"/>
    <property type="project" value="TreeGrafter"/>
</dbReference>
<feature type="transmembrane region" description="Helical" evidence="8">
    <location>
        <begin position="174"/>
        <end position="195"/>
    </location>
</feature>
<feature type="transmembrane region" description="Helical" evidence="8">
    <location>
        <begin position="219"/>
        <end position="242"/>
    </location>
</feature>
<evidence type="ECO:0000256" key="7">
    <source>
        <dbReference type="SAM" id="MobiDB-lite"/>
    </source>
</evidence>
<comment type="similarity">
    <text evidence="2">Belongs to the complex I subunit 4 family.</text>
</comment>
<dbReference type="RefSeq" id="WP_139224355.1">
    <property type="nucleotide sequence ID" value="NZ_BONM01000026.1"/>
</dbReference>
<evidence type="ECO:0000313" key="10">
    <source>
        <dbReference type="EMBL" id="SFB01374.1"/>
    </source>
</evidence>
<dbReference type="PANTHER" id="PTHR43507:SF1">
    <property type="entry name" value="NADH-UBIQUINONE OXIDOREDUCTASE CHAIN 4"/>
    <property type="match status" value="1"/>
</dbReference>
<dbReference type="GO" id="GO:0003954">
    <property type="term" value="F:NADH dehydrogenase activity"/>
    <property type="evidence" value="ECO:0007669"/>
    <property type="project" value="TreeGrafter"/>
</dbReference>
<feature type="transmembrane region" description="Helical" evidence="8">
    <location>
        <begin position="374"/>
        <end position="396"/>
    </location>
</feature>
<feature type="transmembrane region" description="Helical" evidence="8">
    <location>
        <begin position="312"/>
        <end position="331"/>
    </location>
</feature>
<dbReference type="Pfam" id="PF00361">
    <property type="entry name" value="Proton_antipo_M"/>
    <property type="match status" value="1"/>
</dbReference>
<proteinExistence type="inferred from homology"/>
<evidence type="ECO:0000256" key="8">
    <source>
        <dbReference type="SAM" id="Phobius"/>
    </source>
</evidence>